<sequence>MKYYYLRGTKHKYECNLLQFKSSSSSCGIIIMSKKEDEYRTPHLEYGFYTKETQNINESEFYALFKGLEYALENDMYDLMVEGDSLLVIESIISKKKINLKKPYSDYLEKIKMYISIFNTFGIRYICKERNDEAEYLADVAFTYKKNFETKYFD</sequence>
<name>A0A6C0IJ30_9ZZZZ</name>
<dbReference type="AlphaFoldDB" id="A0A6C0IJ30"/>
<dbReference type="SUPFAM" id="SSF53098">
    <property type="entry name" value="Ribonuclease H-like"/>
    <property type="match status" value="1"/>
</dbReference>
<reference evidence="2" key="1">
    <citation type="journal article" date="2020" name="Nature">
        <title>Giant virus diversity and host interactions through global metagenomics.</title>
        <authorList>
            <person name="Schulz F."/>
            <person name="Roux S."/>
            <person name="Paez-Espino D."/>
            <person name="Jungbluth S."/>
            <person name="Walsh D.A."/>
            <person name="Denef V.J."/>
            <person name="McMahon K.D."/>
            <person name="Konstantinidis K.T."/>
            <person name="Eloe-Fadrosh E.A."/>
            <person name="Kyrpides N.C."/>
            <person name="Woyke T."/>
        </authorList>
    </citation>
    <scope>NUCLEOTIDE SEQUENCE</scope>
    <source>
        <strain evidence="2">GVMAG-M-3300023184-77</strain>
    </source>
</reference>
<dbReference type="InterPro" id="IPR002156">
    <property type="entry name" value="RNaseH_domain"/>
</dbReference>
<protein>
    <recommendedName>
        <fullName evidence="1">RNase H type-1 domain-containing protein</fullName>
    </recommendedName>
</protein>
<dbReference type="PANTHER" id="PTHR47723">
    <property type="entry name" value="OS05G0353850 PROTEIN"/>
    <property type="match status" value="1"/>
</dbReference>
<organism evidence="2">
    <name type="scientific">viral metagenome</name>
    <dbReference type="NCBI Taxonomy" id="1070528"/>
    <lineage>
        <taxon>unclassified sequences</taxon>
        <taxon>metagenomes</taxon>
        <taxon>organismal metagenomes</taxon>
    </lineage>
</organism>
<evidence type="ECO:0000259" key="1">
    <source>
        <dbReference type="Pfam" id="PF13456"/>
    </source>
</evidence>
<dbReference type="GO" id="GO:0003676">
    <property type="term" value="F:nucleic acid binding"/>
    <property type="evidence" value="ECO:0007669"/>
    <property type="project" value="InterPro"/>
</dbReference>
<dbReference type="InterPro" id="IPR053151">
    <property type="entry name" value="RNase_H-like"/>
</dbReference>
<dbReference type="PANTHER" id="PTHR47723:SF19">
    <property type="entry name" value="POLYNUCLEOTIDYL TRANSFERASE, RIBONUCLEASE H-LIKE SUPERFAMILY PROTEIN"/>
    <property type="match status" value="1"/>
</dbReference>
<dbReference type="GO" id="GO:0004523">
    <property type="term" value="F:RNA-DNA hybrid ribonuclease activity"/>
    <property type="evidence" value="ECO:0007669"/>
    <property type="project" value="InterPro"/>
</dbReference>
<dbReference type="InterPro" id="IPR012337">
    <property type="entry name" value="RNaseH-like_sf"/>
</dbReference>
<evidence type="ECO:0000313" key="2">
    <source>
        <dbReference type="EMBL" id="QHT91533.1"/>
    </source>
</evidence>
<dbReference type="Pfam" id="PF13456">
    <property type="entry name" value="RVT_3"/>
    <property type="match status" value="1"/>
</dbReference>
<dbReference type="EMBL" id="MN740165">
    <property type="protein sequence ID" value="QHT91533.1"/>
    <property type="molecule type" value="Genomic_DNA"/>
</dbReference>
<feature type="domain" description="RNase H type-1" evidence="1">
    <location>
        <begin position="50"/>
        <end position="139"/>
    </location>
</feature>
<dbReference type="Gene3D" id="3.30.420.10">
    <property type="entry name" value="Ribonuclease H-like superfamily/Ribonuclease H"/>
    <property type="match status" value="1"/>
</dbReference>
<dbReference type="InterPro" id="IPR036397">
    <property type="entry name" value="RNaseH_sf"/>
</dbReference>
<proteinExistence type="predicted"/>
<accession>A0A6C0IJ30</accession>